<sequence>MRLLALLSAVSMCAAGSVIYDGRAPLTLTQADLDASRGPYLTAVKGQNQSASHYSTLLGSKRLPTALWNRPGKPIEQAVAVSIDSTSVFVPGGGAPQLGFRRTELIAQVNGSSSVLDPLIESPGLTSVFHFSIKMDESRPLNYSHEYQIVFIEPNDGSHVFEVQLGSPFTIPTGNLPTADAHSFKIRDHALNVLFETPFVPSKWHNFAVTVDWSKLTLAVAYSVDGAQLKDVSGTKANSGVTAGALGDFHFGVLKLPIADPSDTAAHQGDVVHFGIQEAKSEALLYSGVFVETL</sequence>
<dbReference type="AlphaFoldDB" id="A0AAD2K873"/>
<dbReference type="PANTHER" id="PTHR34612">
    <property type="entry name" value="GH131_N DOMAIN-CONTAINING PROTEIN"/>
    <property type="match status" value="1"/>
</dbReference>
<dbReference type="EMBL" id="CAVNYO010000480">
    <property type="protein sequence ID" value="CAK5284532.1"/>
    <property type="molecule type" value="Genomic_DNA"/>
</dbReference>
<comment type="caution">
    <text evidence="4">The sequence shown here is derived from an EMBL/GenBank/DDBJ whole genome shotgun (WGS) entry which is preliminary data.</text>
</comment>
<accession>A0AAD2K873</accession>
<protein>
    <recommendedName>
        <fullName evidence="2">Glycoside hydrolase 131 catalytic N-terminal domain-containing protein</fullName>
    </recommendedName>
</protein>
<gene>
    <name evidence="3" type="ORF">MYCIT1_LOCUS14788</name>
    <name evidence="4" type="ORF">MYCIT1_LOCUS37830</name>
</gene>
<reference evidence="4" key="1">
    <citation type="submission" date="2023-11" db="EMBL/GenBank/DDBJ databases">
        <authorList>
            <person name="De Vega J J."/>
            <person name="De Vega J J."/>
        </authorList>
    </citation>
    <scope>NUCLEOTIDE SEQUENCE</scope>
</reference>
<feature type="chain" id="PRO_5042440856" description="Glycoside hydrolase 131 catalytic N-terminal domain-containing protein" evidence="1">
    <location>
        <begin position="16"/>
        <end position="294"/>
    </location>
</feature>
<evidence type="ECO:0000313" key="3">
    <source>
        <dbReference type="EMBL" id="CAK5270402.1"/>
    </source>
</evidence>
<dbReference type="PANTHER" id="PTHR34612:SF2">
    <property type="entry name" value="GLYCOSIDE HYDROLASE 131 CATALYTIC N-TERMINAL DOMAIN-CONTAINING PROTEIN"/>
    <property type="match status" value="1"/>
</dbReference>
<evidence type="ECO:0000313" key="5">
    <source>
        <dbReference type="Proteomes" id="UP001295794"/>
    </source>
</evidence>
<name>A0AAD2K873_9AGAR</name>
<keyword evidence="5" id="KW-1185">Reference proteome</keyword>
<evidence type="ECO:0000256" key="1">
    <source>
        <dbReference type="SAM" id="SignalP"/>
    </source>
</evidence>
<dbReference type="Gene3D" id="2.60.120.1160">
    <property type="match status" value="1"/>
</dbReference>
<feature type="signal peptide" evidence="1">
    <location>
        <begin position="1"/>
        <end position="15"/>
    </location>
</feature>
<organism evidence="4 5">
    <name type="scientific">Mycena citricolor</name>
    <dbReference type="NCBI Taxonomy" id="2018698"/>
    <lineage>
        <taxon>Eukaryota</taxon>
        <taxon>Fungi</taxon>
        <taxon>Dikarya</taxon>
        <taxon>Basidiomycota</taxon>
        <taxon>Agaricomycotina</taxon>
        <taxon>Agaricomycetes</taxon>
        <taxon>Agaricomycetidae</taxon>
        <taxon>Agaricales</taxon>
        <taxon>Marasmiineae</taxon>
        <taxon>Mycenaceae</taxon>
        <taxon>Mycena</taxon>
    </lineage>
</organism>
<evidence type="ECO:0000259" key="2">
    <source>
        <dbReference type="Pfam" id="PF18271"/>
    </source>
</evidence>
<feature type="domain" description="Glycoside hydrolase 131 catalytic N-terminal" evidence="2">
    <location>
        <begin position="18"/>
        <end position="293"/>
    </location>
</feature>
<dbReference type="Pfam" id="PF18271">
    <property type="entry name" value="GH131_N"/>
    <property type="match status" value="1"/>
</dbReference>
<dbReference type="EMBL" id="CAVNYO010000166">
    <property type="protein sequence ID" value="CAK5270402.1"/>
    <property type="molecule type" value="Genomic_DNA"/>
</dbReference>
<evidence type="ECO:0000313" key="4">
    <source>
        <dbReference type="EMBL" id="CAK5284532.1"/>
    </source>
</evidence>
<keyword evidence="1" id="KW-0732">Signal</keyword>
<proteinExistence type="predicted"/>
<dbReference type="InterPro" id="IPR041524">
    <property type="entry name" value="GH131_N"/>
</dbReference>
<dbReference type="Proteomes" id="UP001295794">
    <property type="component" value="Unassembled WGS sequence"/>
</dbReference>